<evidence type="ECO:0000256" key="4">
    <source>
        <dbReference type="ARBA" id="ARBA00022764"/>
    </source>
</evidence>
<evidence type="ECO:0000256" key="3">
    <source>
        <dbReference type="ARBA" id="ARBA00022729"/>
    </source>
</evidence>
<evidence type="ECO:0000313" key="9">
    <source>
        <dbReference type="Proteomes" id="UP001596037"/>
    </source>
</evidence>
<protein>
    <submittedName>
        <fullName evidence="8">MucB/RseB C-terminal domain-containing protein</fullName>
    </submittedName>
</protein>
<dbReference type="InterPro" id="IPR033434">
    <property type="entry name" value="MucB/RseB_N"/>
</dbReference>
<dbReference type="InterPro" id="IPR033436">
    <property type="entry name" value="MucB/RseB_C"/>
</dbReference>
<dbReference type="Pfam" id="PF03888">
    <property type="entry name" value="MucB_RseB"/>
    <property type="match status" value="1"/>
</dbReference>
<dbReference type="InterPro" id="IPR005588">
    <property type="entry name" value="MucB_RseB"/>
</dbReference>
<dbReference type="CDD" id="cd16327">
    <property type="entry name" value="RseB"/>
    <property type="match status" value="1"/>
</dbReference>
<organism evidence="8 9">
    <name type="scientific">Caenimonas terrae</name>
    <dbReference type="NCBI Taxonomy" id="696074"/>
    <lineage>
        <taxon>Bacteria</taxon>
        <taxon>Pseudomonadati</taxon>
        <taxon>Pseudomonadota</taxon>
        <taxon>Betaproteobacteria</taxon>
        <taxon>Burkholderiales</taxon>
        <taxon>Comamonadaceae</taxon>
        <taxon>Caenimonas</taxon>
    </lineage>
</organism>
<evidence type="ECO:0000259" key="6">
    <source>
        <dbReference type="Pfam" id="PF03888"/>
    </source>
</evidence>
<evidence type="ECO:0000313" key="8">
    <source>
        <dbReference type="EMBL" id="MFC5498783.1"/>
    </source>
</evidence>
<dbReference type="Gene3D" id="3.30.200.100">
    <property type="entry name" value="MucB/RseB, C-terminal domain"/>
    <property type="match status" value="1"/>
</dbReference>
<keyword evidence="3 5" id="KW-0732">Signal</keyword>
<comment type="caution">
    <text evidence="8">The sequence shown here is derived from an EMBL/GenBank/DDBJ whole genome shotgun (WGS) entry which is preliminary data.</text>
</comment>
<evidence type="ECO:0000256" key="2">
    <source>
        <dbReference type="ARBA" id="ARBA00008150"/>
    </source>
</evidence>
<gene>
    <name evidence="8" type="ORF">ACFPOE_14645</name>
</gene>
<dbReference type="Gene3D" id="2.50.20.10">
    <property type="entry name" value="Lipoprotein localisation LolA/LolB/LppX"/>
    <property type="match status" value="1"/>
</dbReference>
<keyword evidence="9" id="KW-1185">Reference proteome</keyword>
<reference evidence="9" key="1">
    <citation type="journal article" date="2019" name="Int. J. Syst. Evol. Microbiol.">
        <title>The Global Catalogue of Microorganisms (GCM) 10K type strain sequencing project: providing services to taxonomists for standard genome sequencing and annotation.</title>
        <authorList>
            <consortium name="The Broad Institute Genomics Platform"/>
            <consortium name="The Broad Institute Genome Sequencing Center for Infectious Disease"/>
            <person name="Wu L."/>
            <person name="Ma J."/>
        </authorList>
    </citation>
    <scope>NUCLEOTIDE SEQUENCE [LARGE SCALE GENOMIC DNA]</scope>
    <source>
        <strain evidence="9">CCUG 57401</strain>
    </source>
</reference>
<dbReference type="EMBL" id="JBHSMF010000009">
    <property type="protein sequence ID" value="MFC5498783.1"/>
    <property type="molecule type" value="Genomic_DNA"/>
</dbReference>
<dbReference type="Proteomes" id="UP001596037">
    <property type="component" value="Unassembled WGS sequence"/>
</dbReference>
<evidence type="ECO:0000256" key="1">
    <source>
        <dbReference type="ARBA" id="ARBA00004418"/>
    </source>
</evidence>
<feature type="chain" id="PRO_5045653425" evidence="5">
    <location>
        <begin position="32"/>
        <end position="342"/>
    </location>
</feature>
<evidence type="ECO:0000259" key="7">
    <source>
        <dbReference type="Pfam" id="PF17188"/>
    </source>
</evidence>
<dbReference type="InterPro" id="IPR038484">
    <property type="entry name" value="MucB/RseB_C_sf"/>
</dbReference>
<evidence type="ECO:0000256" key="5">
    <source>
        <dbReference type="SAM" id="SignalP"/>
    </source>
</evidence>
<dbReference type="PIRSF" id="PIRSF005427">
    <property type="entry name" value="RseB"/>
    <property type="match status" value="1"/>
</dbReference>
<dbReference type="Pfam" id="PF17188">
    <property type="entry name" value="MucB_RseB_C"/>
    <property type="match status" value="1"/>
</dbReference>
<comment type="similarity">
    <text evidence="2">Belongs to the RseB family.</text>
</comment>
<sequence length="342" mass="37586">MLQVSPASSLRLFARLLVTLAALSALGLAGATPPAGHAGANGRNTERSVGEWLLRMHEASRRRSYVGTFVVSSYAGALSSARIWHACEGDVQMERVESLSGAPRAIFRRNDEVMTFLPEQKVARSERRESAGLFPNLLTGTESSIPEFYGARTVGTDRVAGHDADVVELAPKDNLRYGYRIWSERKSGLVVKLQTLDTEGNVLEQAAFSELQLDAPVRMDRLAQMMASTDGYRVEKSDVAKTTALAEGWTLKTPVAGFKSMSCYKRPASDNAMQWIFSDGLASVSLFVEPYDRQRHTQEGLFAAVGATQTLTHRVQDWWVTAVGEVPPSTLKAFATSLERRR</sequence>
<dbReference type="RefSeq" id="WP_376850862.1">
    <property type="nucleotide sequence ID" value="NZ_JBHSMF010000009.1"/>
</dbReference>
<name>A0ABW0NFS5_9BURK</name>
<accession>A0ABW0NFS5</accession>
<feature type="domain" description="MucB/RseB N-terminal" evidence="6">
    <location>
        <begin position="49"/>
        <end position="226"/>
    </location>
</feature>
<feature type="signal peptide" evidence="5">
    <location>
        <begin position="1"/>
        <end position="31"/>
    </location>
</feature>
<proteinExistence type="inferred from homology"/>
<comment type="subcellular location">
    <subcellularLocation>
        <location evidence="1">Periplasm</location>
    </subcellularLocation>
</comment>
<feature type="domain" description="MucB/RseB C-terminal" evidence="7">
    <location>
        <begin position="246"/>
        <end position="338"/>
    </location>
</feature>
<dbReference type="PANTHER" id="PTHR38782">
    <property type="match status" value="1"/>
</dbReference>
<keyword evidence="4" id="KW-0574">Periplasm</keyword>
<dbReference type="PANTHER" id="PTHR38782:SF1">
    <property type="entry name" value="SIGMA-E FACTOR REGULATORY PROTEIN RSEB"/>
    <property type="match status" value="1"/>
</dbReference>